<evidence type="ECO:0000256" key="3">
    <source>
        <dbReference type="ARBA" id="ARBA00023004"/>
    </source>
</evidence>
<keyword evidence="1 4" id="KW-0349">Heme</keyword>
<feature type="domain" description="Cytochrome c" evidence="6">
    <location>
        <begin position="213"/>
        <end position="299"/>
    </location>
</feature>
<dbReference type="InterPro" id="IPR009056">
    <property type="entry name" value="Cyt_c-like_dom"/>
</dbReference>
<feature type="transmembrane region" description="Helical" evidence="5">
    <location>
        <begin position="21"/>
        <end position="41"/>
    </location>
</feature>
<dbReference type="EMBL" id="FOBH01000007">
    <property type="protein sequence ID" value="SEL26257.1"/>
    <property type="molecule type" value="Genomic_DNA"/>
</dbReference>
<dbReference type="STRING" id="1233.SAMN05216387_107117"/>
<dbReference type="GO" id="GO:0009055">
    <property type="term" value="F:electron transfer activity"/>
    <property type="evidence" value="ECO:0007669"/>
    <property type="project" value="InterPro"/>
</dbReference>
<protein>
    <submittedName>
        <fullName evidence="7">Cytochrome c, mono-and diheme variants</fullName>
    </submittedName>
</protein>
<dbReference type="SUPFAM" id="SSF46626">
    <property type="entry name" value="Cytochrome c"/>
    <property type="match status" value="1"/>
</dbReference>
<keyword evidence="5" id="KW-0472">Membrane</keyword>
<organism evidence="7 8">
    <name type="scientific">Nitrosovibrio tenuis</name>
    <dbReference type="NCBI Taxonomy" id="1233"/>
    <lineage>
        <taxon>Bacteria</taxon>
        <taxon>Pseudomonadati</taxon>
        <taxon>Pseudomonadota</taxon>
        <taxon>Betaproteobacteria</taxon>
        <taxon>Nitrosomonadales</taxon>
        <taxon>Nitrosomonadaceae</taxon>
        <taxon>Nitrosovibrio</taxon>
    </lineage>
</organism>
<dbReference type="GO" id="GO:0020037">
    <property type="term" value="F:heme binding"/>
    <property type="evidence" value="ECO:0007669"/>
    <property type="project" value="InterPro"/>
</dbReference>
<proteinExistence type="predicted"/>
<evidence type="ECO:0000259" key="6">
    <source>
        <dbReference type="PROSITE" id="PS51007"/>
    </source>
</evidence>
<name>A0A1H7NTM8_9PROT</name>
<sequence length="308" mass="34465">MLKMRKELKVGNITNNIQNMNIYRVLQYPVLMLSGMFAYAFPLGPALAQGASDIEFKADGRTVKSLSLEELRAIAPVVSVKVFEAHENKERVYRAIAARPVFDKIFGKNWEKAQEIIFTSIDGYQPSIPAAKFLSHDAYLAFAHDEGGPFTMVNTLQNNENVSLGPLYLIWDNLRSKALLESGASDMPYQIKTIALSLETPYPNTLPPPGSSARVQRGFAHFHKYCISCHTINGEGGGKAPELNYPASVVEYIKPEYLKRWIEHPQSIRYNTAMPALGQEIPDRDKVADEIIVYLKVMSMGKRAPAKQ</sequence>
<evidence type="ECO:0000256" key="2">
    <source>
        <dbReference type="ARBA" id="ARBA00022723"/>
    </source>
</evidence>
<dbReference type="AlphaFoldDB" id="A0A1H7NTM8"/>
<evidence type="ECO:0000256" key="4">
    <source>
        <dbReference type="PROSITE-ProRule" id="PRU00433"/>
    </source>
</evidence>
<dbReference type="GO" id="GO:0046872">
    <property type="term" value="F:metal ion binding"/>
    <property type="evidence" value="ECO:0007669"/>
    <property type="project" value="UniProtKB-KW"/>
</dbReference>
<keyword evidence="5" id="KW-1133">Transmembrane helix</keyword>
<dbReference type="Proteomes" id="UP000198620">
    <property type="component" value="Unassembled WGS sequence"/>
</dbReference>
<gene>
    <name evidence="7" type="ORF">SAMN05216387_107117</name>
</gene>
<accession>A0A1H7NTM8</accession>
<keyword evidence="5" id="KW-0812">Transmembrane</keyword>
<evidence type="ECO:0000313" key="7">
    <source>
        <dbReference type="EMBL" id="SEL26257.1"/>
    </source>
</evidence>
<reference evidence="7 8" key="1">
    <citation type="submission" date="2016-10" db="EMBL/GenBank/DDBJ databases">
        <authorList>
            <person name="de Groot N.N."/>
        </authorList>
    </citation>
    <scope>NUCLEOTIDE SEQUENCE [LARGE SCALE GENOMIC DNA]</scope>
    <source>
        <strain evidence="7 8">Nv1</strain>
    </source>
</reference>
<keyword evidence="8" id="KW-1185">Reference proteome</keyword>
<dbReference type="InterPro" id="IPR036909">
    <property type="entry name" value="Cyt_c-like_dom_sf"/>
</dbReference>
<dbReference type="Pfam" id="PF13442">
    <property type="entry name" value="Cytochrome_CBB3"/>
    <property type="match status" value="1"/>
</dbReference>
<dbReference type="PROSITE" id="PS51007">
    <property type="entry name" value="CYTC"/>
    <property type="match status" value="1"/>
</dbReference>
<evidence type="ECO:0000256" key="5">
    <source>
        <dbReference type="SAM" id="Phobius"/>
    </source>
</evidence>
<keyword evidence="2 4" id="KW-0479">Metal-binding</keyword>
<dbReference type="Gene3D" id="1.10.760.10">
    <property type="entry name" value="Cytochrome c-like domain"/>
    <property type="match status" value="1"/>
</dbReference>
<evidence type="ECO:0000256" key="1">
    <source>
        <dbReference type="ARBA" id="ARBA00022617"/>
    </source>
</evidence>
<keyword evidence="3 4" id="KW-0408">Iron</keyword>
<evidence type="ECO:0000313" key="8">
    <source>
        <dbReference type="Proteomes" id="UP000198620"/>
    </source>
</evidence>